<accession>A0A8S3Z2H0</accession>
<comment type="subcellular location">
    <subcellularLocation>
        <location evidence="1">Cytoplasm</location>
        <location evidence="1">Cytoskeleton</location>
        <location evidence="1">Cilium axoneme</location>
    </subcellularLocation>
</comment>
<organism evidence="15 16">
    <name type="scientific">Candidula unifasciata</name>
    <dbReference type="NCBI Taxonomy" id="100452"/>
    <lineage>
        <taxon>Eukaryota</taxon>
        <taxon>Metazoa</taxon>
        <taxon>Spiralia</taxon>
        <taxon>Lophotrochozoa</taxon>
        <taxon>Mollusca</taxon>
        <taxon>Gastropoda</taxon>
        <taxon>Heterobranchia</taxon>
        <taxon>Euthyneura</taxon>
        <taxon>Panpulmonata</taxon>
        <taxon>Eupulmonata</taxon>
        <taxon>Stylommatophora</taxon>
        <taxon>Helicina</taxon>
        <taxon>Helicoidea</taxon>
        <taxon>Geomitridae</taxon>
        <taxon>Candidula</taxon>
    </lineage>
</organism>
<feature type="domain" description="Dynein heavy chain 3 AAA+ lid" evidence="14">
    <location>
        <begin position="100"/>
        <end position="198"/>
    </location>
</feature>
<keyword evidence="16" id="KW-1185">Reference proteome</keyword>
<keyword evidence="3" id="KW-0963">Cytoplasm</keyword>
<reference evidence="15" key="1">
    <citation type="submission" date="2021-04" db="EMBL/GenBank/DDBJ databases">
        <authorList>
            <consortium name="Molecular Ecology Group"/>
        </authorList>
    </citation>
    <scope>NUCLEOTIDE SEQUENCE</scope>
</reference>
<keyword evidence="12" id="KW-0966">Cell projection</keyword>
<evidence type="ECO:0000256" key="11">
    <source>
        <dbReference type="ARBA" id="ARBA00023212"/>
    </source>
</evidence>
<evidence type="ECO:0008006" key="17">
    <source>
        <dbReference type="Google" id="ProtNLM"/>
    </source>
</evidence>
<dbReference type="Pfam" id="PF12780">
    <property type="entry name" value="AAA_8"/>
    <property type="match status" value="1"/>
</dbReference>
<feature type="non-terminal residue" evidence="15">
    <location>
        <position position="1"/>
    </location>
</feature>
<evidence type="ECO:0000313" key="16">
    <source>
        <dbReference type="Proteomes" id="UP000678393"/>
    </source>
</evidence>
<dbReference type="PANTHER" id="PTHR46961:SF20">
    <property type="entry name" value="LOW QUALITY PROTEIN: DYNEIN BETA CHAIN, CILIARY-LIKE"/>
    <property type="match status" value="1"/>
</dbReference>
<dbReference type="FunFam" id="1.20.920.30:FF:000003">
    <property type="entry name" value="Dynein axonemal heavy chain 17"/>
    <property type="match status" value="1"/>
</dbReference>
<keyword evidence="7" id="KW-0243">Dynein</keyword>
<dbReference type="InterPro" id="IPR026983">
    <property type="entry name" value="DHC"/>
</dbReference>
<feature type="domain" description="Dynein heavy chain AAA module D4" evidence="13">
    <location>
        <begin position="243"/>
        <end position="449"/>
    </location>
</feature>
<dbReference type="Gene3D" id="1.20.920.30">
    <property type="match status" value="1"/>
</dbReference>
<dbReference type="InterPro" id="IPR024317">
    <property type="entry name" value="Dynein_heavy_chain_D4_dom"/>
</dbReference>
<evidence type="ECO:0000256" key="6">
    <source>
        <dbReference type="ARBA" id="ARBA00022840"/>
    </source>
</evidence>
<evidence type="ECO:0000256" key="8">
    <source>
        <dbReference type="ARBA" id="ARBA00023054"/>
    </source>
</evidence>
<keyword evidence="6" id="KW-0067">ATP-binding</keyword>
<dbReference type="GO" id="GO:0005874">
    <property type="term" value="C:microtubule"/>
    <property type="evidence" value="ECO:0007669"/>
    <property type="project" value="UniProtKB-KW"/>
</dbReference>
<dbReference type="Gene3D" id="3.40.50.300">
    <property type="entry name" value="P-loop containing nucleotide triphosphate hydrolases"/>
    <property type="match status" value="1"/>
</dbReference>
<dbReference type="Proteomes" id="UP000678393">
    <property type="component" value="Unassembled WGS sequence"/>
</dbReference>
<dbReference type="Pfam" id="PF17857">
    <property type="entry name" value="AAA_lid_1"/>
    <property type="match status" value="1"/>
</dbReference>
<dbReference type="Pfam" id="PF12775">
    <property type="entry name" value="AAA_7"/>
    <property type="match status" value="1"/>
</dbReference>
<dbReference type="PANTHER" id="PTHR46961">
    <property type="entry name" value="DYNEIN HEAVY CHAIN 1, AXONEMAL-LIKE PROTEIN"/>
    <property type="match status" value="1"/>
</dbReference>
<protein>
    <recommendedName>
        <fullName evidence="17">Dynein heavy chain</fullName>
    </recommendedName>
</protein>
<keyword evidence="11" id="KW-0206">Cytoskeleton</keyword>
<evidence type="ECO:0000256" key="10">
    <source>
        <dbReference type="ARBA" id="ARBA00023175"/>
    </source>
</evidence>
<comment type="caution">
    <text evidence="15">The sequence shown here is derived from an EMBL/GenBank/DDBJ whole genome shotgun (WGS) entry which is preliminary data.</text>
</comment>
<keyword evidence="8" id="KW-0175">Coiled coil</keyword>
<dbReference type="GO" id="GO:0045505">
    <property type="term" value="F:dynein intermediate chain binding"/>
    <property type="evidence" value="ECO:0007669"/>
    <property type="project" value="InterPro"/>
</dbReference>
<evidence type="ECO:0000256" key="4">
    <source>
        <dbReference type="ARBA" id="ARBA00022701"/>
    </source>
</evidence>
<evidence type="ECO:0000256" key="5">
    <source>
        <dbReference type="ARBA" id="ARBA00022741"/>
    </source>
</evidence>
<proteinExistence type="inferred from homology"/>
<evidence type="ECO:0000256" key="2">
    <source>
        <dbReference type="ARBA" id="ARBA00008887"/>
    </source>
</evidence>
<dbReference type="GO" id="GO:0030286">
    <property type="term" value="C:dynein complex"/>
    <property type="evidence" value="ECO:0007669"/>
    <property type="project" value="UniProtKB-KW"/>
</dbReference>
<feature type="non-terminal residue" evidence="15">
    <location>
        <position position="452"/>
    </location>
</feature>
<dbReference type="InterPro" id="IPR041589">
    <property type="entry name" value="DNAH3_AAA_lid_1"/>
</dbReference>
<dbReference type="AlphaFoldDB" id="A0A8S3Z2H0"/>
<keyword evidence="5" id="KW-0547">Nucleotide-binding</keyword>
<dbReference type="SUPFAM" id="SSF52540">
    <property type="entry name" value="P-loop containing nucleoside triphosphate hydrolases"/>
    <property type="match status" value="2"/>
</dbReference>
<evidence type="ECO:0000256" key="12">
    <source>
        <dbReference type="ARBA" id="ARBA00023273"/>
    </source>
</evidence>
<dbReference type="OrthoDB" id="10249909at2759"/>
<evidence type="ECO:0000256" key="3">
    <source>
        <dbReference type="ARBA" id="ARBA00022490"/>
    </source>
</evidence>
<keyword evidence="9" id="KW-0969">Cilium</keyword>
<evidence type="ECO:0000256" key="1">
    <source>
        <dbReference type="ARBA" id="ARBA00004430"/>
    </source>
</evidence>
<dbReference type="FunFam" id="3.40.50.300:FF:002141">
    <property type="entry name" value="Dynein heavy chain"/>
    <property type="match status" value="1"/>
</dbReference>
<dbReference type="GO" id="GO:0051959">
    <property type="term" value="F:dynein light intermediate chain binding"/>
    <property type="evidence" value="ECO:0007669"/>
    <property type="project" value="InterPro"/>
</dbReference>
<evidence type="ECO:0000256" key="9">
    <source>
        <dbReference type="ARBA" id="ARBA00023069"/>
    </source>
</evidence>
<keyword evidence="10" id="KW-0505">Motor protein</keyword>
<name>A0A8S3Z2H0_9EUPU</name>
<evidence type="ECO:0000313" key="15">
    <source>
        <dbReference type="EMBL" id="CAG5123289.1"/>
    </source>
</evidence>
<evidence type="ECO:0000256" key="7">
    <source>
        <dbReference type="ARBA" id="ARBA00023017"/>
    </source>
</evidence>
<dbReference type="EMBL" id="CAJHNH020001492">
    <property type="protein sequence ID" value="CAG5123289.1"/>
    <property type="molecule type" value="Genomic_DNA"/>
</dbReference>
<dbReference type="GO" id="GO:0005524">
    <property type="term" value="F:ATP binding"/>
    <property type="evidence" value="ECO:0007669"/>
    <property type="project" value="UniProtKB-KW"/>
</dbReference>
<gene>
    <name evidence="15" type="ORF">CUNI_LOCUS8847</name>
</gene>
<dbReference type="GO" id="GO:0007018">
    <property type="term" value="P:microtubule-based movement"/>
    <property type="evidence" value="ECO:0007669"/>
    <property type="project" value="InterPro"/>
</dbReference>
<keyword evidence="4" id="KW-0493">Microtubule</keyword>
<evidence type="ECO:0000259" key="14">
    <source>
        <dbReference type="Pfam" id="PF17857"/>
    </source>
</evidence>
<comment type="similarity">
    <text evidence="2">Belongs to the dynein heavy chain family.</text>
</comment>
<evidence type="ECO:0000259" key="13">
    <source>
        <dbReference type="Pfam" id="PF12780"/>
    </source>
</evidence>
<dbReference type="InterPro" id="IPR027417">
    <property type="entry name" value="P-loop_NTPase"/>
</dbReference>
<dbReference type="GO" id="GO:0005930">
    <property type="term" value="C:axoneme"/>
    <property type="evidence" value="ECO:0007669"/>
    <property type="project" value="UniProtKB-SubCell"/>
</dbReference>
<sequence length="452" mass="51504">VDKYYTVQPHTLIRQHIDHGHWYDRSKLTLKDIHNTQYVACMNPTAGSFTIDSRLQRHFCVFAMSFPSQDALITIYTSILSQHMAQSNFLGPIQKFATNLVHGALALQAKITSTFLPTAIKFHYVFNLRDMSNIFQGILFAQNECCKTPADLVRLWLHEADRVYRDKLVDESDMETFDKLKKDIIKKSFEELPEEVVFKQPIIYSHFAQGIGDPKYLPMETWKDVNKVLIEALDNYNELNAAMNLVLFEDAMSHVCRINRILESPRGNALLIGVGGSGKQSLSRLAASISGLEVFQITLRKGYAIPDLKLDLAGLYRKAGLKGIGIMFLMTDAQVAEERFLVLINDLLASGEIPDLFGDDEIEEIINGVKNEVKGLGLEDTRENCWRFFIDRVRRVLKMVLCFSPVGSTLRVRSRKFPAVVNCTSIDWFHEWPEEALKSVSARFLEDVELLM</sequence>